<dbReference type="Pfam" id="PF01381">
    <property type="entry name" value="HTH_3"/>
    <property type="match status" value="1"/>
</dbReference>
<dbReference type="InterPro" id="IPR001387">
    <property type="entry name" value="Cro/C1-type_HTH"/>
</dbReference>
<dbReference type="PATRIC" id="fig|37916.4.peg.4988"/>
<dbReference type="SMART" id="SM00530">
    <property type="entry name" value="HTH_XRE"/>
    <property type="match status" value="1"/>
</dbReference>
<dbReference type="InterPro" id="IPR010982">
    <property type="entry name" value="Lambda_DNA-bd_dom_sf"/>
</dbReference>
<reference evidence="2 3" key="1">
    <citation type="journal article" date="2015" name="Genome Biol. Evol.">
        <title>Characterization of Three Mycobacterium spp. with Potential Use in Bioremediation by Genome Sequencing and Comparative Genomics.</title>
        <authorList>
            <person name="Das S."/>
            <person name="Pettersson B.M."/>
            <person name="Behra P.R."/>
            <person name="Ramesh M."/>
            <person name="Dasgupta S."/>
            <person name="Bhattacharya A."/>
            <person name="Kirsebom L.A."/>
        </authorList>
    </citation>
    <scope>NUCLEOTIDE SEQUENCE [LARGE SCALE GENOMIC DNA]</scope>
    <source>
        <strain evidence="2 3">DSM 43826</strain>
    </source>
</reference>
<dbReference type="SUPFAM" id="SSF47413">
    <property type="entry name" value="lambda repressor-like DNA-binding domains"/>
    <property type="match status" value="1"/>
</dbReference>
<accession>A0A0J6VIL6</accession>
<dbReference type="GO" id="GO:0003677">
    <property type="term" value="F:DNA binding"/>
    <property type="evidence" value="ECO:0007669"/>
    <property type="project" value="InterPro"/>
</dbReference>
<dbReference type="PROSITE" id="PS50943">
    <property type="entry name" value="HTH_CROC1"/>
    <property type="match status" value="1"/>
</dbReference>
<comment type="caution">
    <text evidence="2">The sequence shown here is derived from an EMBL/GenBank/DDBJ whole genome shotgun (WGS) entry which is preliminary data.</text>
</comment>
<name>A0A0J6VIL6_9MYCO</name>
<organism evidence="2 3">
    <name type="scientific">Mycolicibacterium chlorophenolicum</name>
    <dbReference type="NCBI Taxonomy" id="37916"/>
    <lineage>
        <taxon>Bacteria</taxon>
        <taxon>Bacillati</taxon>
        <taxon>Actinomycetota</taxon>
        <taxon>Actinomycetes</taxon>
        <taxon>Mycobacteriales</taxon>
        <taxon>Mycobacteriaceae</taxon>
        <taxon>Mycolicibacterium</taxon>
    </lineage>
</organism>
<dbReference type="AlphaFoldDB" id="A0A0J6VIL6"/>
<evidence type="ECO:0000313" key="3">
    <source>
        <dbReference type="Proteomes" id="UP000036513"/>
    </source>
</evidence>
<dbReference type="STRING" id="37916.MCHLDSM_04979"/>
<gene>
    <name evidence="2" type="ORF">MCHLDSM_04979</name>
</gene>
<dbReference type="CDD" id="cd00093">
    <property type="entry name" value="HTH_XRE"/>
    <property type="match status" value="1"/>
</dbReference>
<dbReference type="Proteomes" id="UP000036513">
    <property type="component" value="Unassembled WGS sequence"/>
</dbReference>
<feature type="domain" description="HTH cro/C1-type" evidence="1">
    <location>
        <begin position="33"/>
        <end position="94"/>
    </location>
</feature>
<evidence type="ECO:0000313" key="2">
    <source>
        <dbReference type="EMBL" id="KMO70094.1"/>
    </source>
</evidence>
<proteinExistence type="predicted"/>
<dbReference type="Gene3D" id="1.10.260.40">
    <property type="entry name" value="lambda repressor-like DNA-binding domains"/>
    <property type="match status" value="1"/>
</dbReference>
<protein>
    <submittedName>
        <fullName evidence="2">Helix-turn-helix protein</fullName>
    </submittedName>
</protein>
<evidence type="ECO:0000259" key="1">
    <source>
        <dbReference type="PROSITE" id="PS50943"/>
    </source>
</evidence>
<keyword evidence="3" id="KW-1185">Reference proteome</keyword>
<dbReference type="EMBL" id="JYNL01000064">
    <property type="protein sequence ID" value="KMO70094.1"/>
    <property type="molecule type" value="Genomic_DNA"/>
</dbReference>
<sequence>MQADSCNNVAMPNIDEAAKKWQLDLAKRFGDAVKKCRTDRKLTAQQLADRTREVGYPVTRVAISKIESNSRAGKVDVAELLALATALNVPPVTLLFPHLPDGIVQYAPGIPATSEKGMEWFGGEWTFFWSFDGDVKAEPAPLGQVLRATRERSEARKILSDLVRKASSTGPDDDPDAQRRAELYEREIHYAELRINQLNDQIRDAGGTVNGGDDA</sequence>